<dbReference type="EMBL" id="JAPFFF010000004">
    <property type="protein sequence ID" value="KAK8892291.1"/>
    <property type="molecule type" value="Genomic_DNA"/>
</dbReference>
<keyword evidence="2" id="KW-1133">Transmembrane helix</keyword>
<keyword evidence="3" id="KW-0732">Signal</keyword>
<proteinExistence type="predicted"/>
<evidence type="ECO:0000313" key="5">
    <source>
        <dbReference type="EMBL" id="KAK8892291.1"/>
    </source>
</evidence>
<feature type="compositionally biased region" description="Basic and acidic residues" evidence="1">
    <location>
        <begin position="246"/>
        <end position="257"/>
    </location>
</feature>
<feature type="chain" id="PRO_5045483300" description="IPT/TIG domain-containing protein" evidence="3">
    <location>
        <begin position="18"/>
        <end position="271"/>
    </location>
</feature>
<keyword evidence="2" id="KW-0812">Transmembrane</keyword>
<dbReference type="InterPro" id="IPR002909">
    <property type="entry name" value="IPT_dom"/>
</dbReference>
<organism evidence="5 6">
    <name type="scientific">Tritrichomonas musculus</name>
    <dbReference type="NCBI Taxonomy" id="1915356"/>
    <lineage>
        <taxon>Eukaryota</taxon>
        <taxon>Metamonada</taxon>
        <taxon>Parabasalia</taxon>
        <taxon>Tritrichomonadida</taxon>
        <taxon>Tritrichomonadidae</taxon>
        <taxon>Tritrichomonas</taxon>
    </lineage>
</organism>
<dbReference type="Pfam" id="PF01833">
    <property type="entry name" value="TIG"/>
    <property type="match status" value="1"/>
</dbReference>
<feature type="compositionally biased region" description="Basic residues" evidence="1">
    <location>
        <begin position="258"/>
        <end position="271"/>
    </location>
</feature>
<comment type="caution">
    <text evidence="5">The sequence shown here is derived from an EMBL/GenBank/DDBJ whole genome shotgun (WGS) entry which is preliminary data.</text>
</comment>
<evidence type="ECO:0000313" key="6">
    <source>
        <dbReference type="Proteomes" id="UP001470230"/>
    </source>
</evidence>
<evidence type="ECO:0000256" key="2">
    <source>
        <dbReference type="SAM" id="Phobius"/>
    </source>
</evidence>
<feature type="transmembrane region" description="Helical" evidence="2">
    <location>
        <begin position="211"/>
        <end position="233"/>
    </location>
</feature>
<dbReference type="Proteomes" id="UP001470230">
    <property type="component" value="Unassembled WGS sequence"/>
</dbReference>
<evidence type="ECO:0000256" key="1">
    <source>
        <dbReference type="SAM" id="MobiDB-lite"/>
    </source>
</evidence>
<reference evidence="5 6" key="1">
    <citation type="submission" date="2024-04" db="EMBL/GenBank/DDBJ databases">
        <title>Tritrichomonas musculus Genome.</title>
        <authorList>
            <person name="Alves-Ferreira E."/>
            <person name="Grigg M."/>
            <person name="Lorenzi H."/>
            <person name="Galac M."/>
        </authorList>
    </citation>
    <scope>NUCLEOTIDE SEQUENCE [LARGE SCALE GENOMIC DNA]</scope>
    <source>
        <strain evidence="5 6">EAF2021</strain>
    </source>
</reference>
<feature type="domain" description="IPT/TIG" evidence="4">
    <location>
        <begin position="117"/>
        <end position="196"/>
    </location>
</feature>
<gene>
    <name evidence="5" type="ORF">M9Y10_029516</name>
</gene>
<feature type="region of interest" description="Disordered" evidence="1">
    <location>
        <begin position="246"/>
        <end position="271"/>
    </location>
</feature>
<feature type="signal peptide" evidence="3">
    <location>
        <begin position="1"/>
        <end position="17"/>
    </location>
</feature>
<dbReference type="InterPro" id="IPR013783">
    <property type="entry name" value="Ig-like_fold"/>
</dbReference>
<keyword evidence="6" id="KW-1185">Reference proteome</keyword>
<evidence type="ECO:0000256" key="3">
    <source>
        <dbReference type="SAM" id="SignalP"/>
    </source>
</evidence>
<dbReference type="Gene3D" id="2.10.25.10">
    <property type="entry name" value="Laminin"/>
    <property type="match status" value="1"/>
</dbReference>
<dbReference type="InterPro" id="IPR014756">
    <property type="entry name" value="Ig_E-set"/>
</dbReference>
<dbReference type="SUPFAM" id="SSF81296">
    <property type="entry name" value="E set domains"/>
    <property type="match status" value="1"/>
</dbReference>
<protein>
    <recommendedName>
        <fullName evidence="4">IPT/TIG domain-containing protein</fullName>
    </recommendedName>
</protein>
<name>A0ABR2KN86_9EUKA</name>
<dbReference type="Gene3D" id="2.60.40.10">
    <property type="entry name" value="Immunoglobulins"/>
    <property type="match status" value="1"/>
</dbReference>
<sequence length="271" mass="31384">MILLLYFLLFSFSLSKGKKEDSNNDEDQASYGYEEDFYDPEEYPDPDFNCTYPNTNKTEEGYCECIDGYTGDPYSKNGCYKCKQECVENANCEYPGICKCFYGYSGNGTEKCEIALPVMLEVSPNTSYPQGLIIINVSYKYEFGKPYQAYCRFGKSYVNHFSISDDIIQCMAPPRNPGKFEFSISVDEKHWSKEKIIFEYIDIPSPSRISIIPLLLIYIAFLVLISVLLYLFIGRRGKKLFEPTKEEKEPFLFDPERPKKKRSSKTRKRGL</sequence>
<keyword evidence="2" id="KW-0472">Membrane</keyword>
<evidence type="ECO:0000259" key="4">
    <source>
        <dbReference type="Pfam" id="PF01833"/>
    </source>
</evidence>
<accession>A0ABR2KN86</accession>